<dbReference type="AlphaFoldDB" id="A0A2W2GI25"/>
<name>A0A2W2GI25_9ACTN</name>
<sequence>MRKARMDGRCRYPRHSIRTGRALAAIFRRIDSSMAQLAIICSVAPSCRLSISGDSGSTSSTRTSHTDLVVYLSITWSR</sequence>
<dbReference type="Proteomes" id="UP000248544">
    <property type="component" value="Unassembled WGS sequence"/>
</dbReference>
<accession>A0A2W2GI25</accession>
<keyword evidence="2" id="KW-1185">Reference proteome</keyword>
<protein>
    <submittedName>
        <fullName evidence="1">Uncharacterized protein</fullName>
    </submittedName>
</protein>
<comment type="caution">
    <text evidence="1">The sequence shown here is derived from an EMBL/GenBank/DDBJ whole genome shotgun (WGS) entry which is preliminary data.</text>
</comment>
<dbReference type="EMBL" id="POUA01000251">
    <property type="protein sequence ID" value="PZG36788.1"/>
    <property type="molecule type" value="Genomic_DNA"/>
</dbReference>
<reference evidence="1 2" key="1">
    <citation type="submission" date="2018-01" db="EMBL/GenBank/DDBJ databases">
        <title>Draft genome sequence of Sphaerisporangium sp. 7K107.</title>
        <authorList>
            <person name="Sahin N."/>
            <person name="Saygin H."/>
            <person name="Ay H."/>
        </authorList>
    </citation>
    <scope>NUCLEOTIDE SEQUENCE [LARGE SCALE GENOMIC DNA]</scope>
    <source>
        <strain evidence="1 2">7K107</strain>
    </source>
</reference>
<evidence type="ECO:0000313" key="1">
    <source>
        <dbReference type="EMBL" id="PZG36788.1"/>
    </source>
</evidence>
<proteinExistence type="predicted"/>
<gene>
    <name evidence="1" type="ORF">C1I98_26380</name>
</gene>
<evidence type="ECO:0000313" key="2">
    <source>
        <dbReference type="Proteomes" id="UP000248544"/>
    </source>
</evidence>
<organism evidence="1 2">
    <name type="scientific">Spongiactinospora gelatinilytica</name>
    <dbReference type="NCBI Taxonomy" id="2666298"/>
    <lineage>
        <taxon>Bacteria</taxon>
        <taxon>Bacillati</taxon>
        <taxon>Actinomycetota</taxon>
        <taxon>Actinomycetes</taxon>
        <taxon>Streptosporangiales</taxon>
        <taxon>Streptosporangiaceae</taxon>
        <taxon>Spongiactinospora</taxon>
    </lineage>
</organism>